<keyword evidence="1" id="KW-0472">Membrane</keyword>
<feature type="transmembrane region" description="Helical" evidence="1">
    <location>
        <begin position="242"/>
        <end position="266"/>
    </location>
</feature>
<feature type="transmembrane region" description="Helical" evidence="1">
    <location>
        <begin position="125"/>
        <end position="142"/>
    </location>
</feature>
<name>A0A841C3K1_9ACTN</name>
<comment type="caution">
    <text evidence="2">The sequence shown here is derived from an EMBL/GenBank/DDBJ whole genome shotgun (WGS) entry which is preliminary data.</text>
</comment>
<keyword evidence="3" id="KW-1185">Reference proteome</keyword>
<organism evidence="2 3">
    <name type="scientific">Allocatelliglobosispora scoriae</name>
    <dbReference type="NCBI Taxonomy" id="643052"/>
    <lineage>
        <taxon>Bacteria</taxon>
        <taxon>Bacillati</taxon>
        <taxon>Actinomycetota</taxon>
        <taxon>Actinomycetes</taxon>
        <taxon>Micromonosporales</taxon>
        <taxon>Micromonosporaceae</taxon>
        <taxon>Allocatelliglobosispora</taxon>
    </lineage>
</organism>
<evidence type="ECO:0000313" key="3">
    <source>
        <dbReference type="Proteomes" id="UP000587527"/>
    </source>
</evidence>
<dbReference type="AlphaFoldDB" id="A0A841C3K1"/>
<keyword evidence="1" id="KW-0812">Transmembrane</keyword>
<keyword evidence="1" id="KW-1133">Transmembrane helix</keyword>
<evidence type="ECO:0000256" key="1">
    <source>
        <dbReference type="SAM" id="Phobius"/>
    </source>
</evidence>
<proteinExistence type="predicted"/>
<feature type="transmembrane region" description="Helical" evidence="1">
    <location>
        <begin position="154"/>
        <end position="173"/>
    </location>
</feature>
<feature type="transmembrane region" description="Helical" evidence="1">
    <location>
        <begin position="213"/>
        <end position="230"/>
    </location>
</feature>
<feature type="transmembrane region" description="Helical" evidence="1">
    <location>
        <begin position="297"/>
        <end position="317"/>
    </location>
</feature>
<dbReference type="EMBL" id="JACHMN010000003">
    <property type="protein sequence ID" value="MBB5874465.1"/>
    <property type="molecule type" value="Genomic_DNA"/>
</dbReference>
<accession>A0A841C3K1</accession>
<dbReference type="RefSeq" id="WP_184846622.1">
    <property type="nucleotide sequence ID" value="NZ_JACHMN010000003.1"/>
</dbReference>
<gene>
    <name evidence="2" type="ORF">F4553_007899</name>
</gene>
<evidence type="ECO:0000313" key="2">
    <source>
        <dbReference type="EMBL" id="MBB5874465.1"/>
    </source>
</evidence>
<protein>
    <submittedName>
        <fullName evidence="2">Uncharacterized protein</fullName>
    </submittedName>
</protein>
<feature type="transmembrane region" description="Helical" evidence="1">
    <location>
        <begin position="86"/>
        <end position="104"/>
    </location>
</feature>
<feature type="transmembrane region" description="Helical" evidence="1">
    <location>
        <begin position="62"/>
        <end position="80"/>
    </location>
</feature>
<feature type="transmembrane region" description="Helical" evidence="1">
    <location>
        <begin position="185"/>
        <end position="207"/>
    </location>
</feature>
<sequence length="332" mass="34083">MTRDAASILLDAAIRLLPPSRRDWGRAMRAELAELAPGPDRRSFARGCVRVIATQPATLRHAGYSLLMLAALATVAVWSTRIAYAPLHWGMVALVTLLVAVSWLGRRPGLLGPVRDDGPARLVRAGGYLLVGAMTAGFVASAATKGNAVEQAAYGVPIFAVALTSYLLGFLALTAHRTAATARVLVTGAGAGTAAAALWTVLAFAVPPIPTEVGLALVLTLIATALAAGGNAGHRGSPAHALLAGLSAGMVSALLIFVSVVVLSSYGPDSLIPNLVPAAITPADNLANSRIEIQDPYVAMLFVSSLLAIVLTAAGLATRRSPLRSDLAGDRV</sequence>
<dbReference type="Proteomes" id="UP000587527">
    <property type="component" value="Unassembled WGS sequence"/>
</dbReference>
<reference evidence="2 3" key="1">
    <citation type="submission" date="2020-08" db="EMBL/GenBank/DDBJ databases">
        <title>Sequencing the genomes of 1000 actinobacteria strains.</title>
        <authorList>
            <person name="Klenk H.-P."/>
        </authorList>
    </citation>
    <scope>NUCLEOTIDE SEQUENCE [LARGE SCALE GENOMIC DNA]</scope>
    <source>
        <strain evidence="2 3">DSM 45362</strain>
    </source>
</reference>